<evidence type="ECO:0000256" key="1">
    <source>
        <dbReference type="SAM" id="Phobius"/>
    </source>
</evidence>
<comment type="caution">
    <text evidence="2">The sequence shown here is derived from an EMBL/GenBank/DDBJ whole genome shotgun (WGS) entry which is preliminary data.</text>
</comment>
<dbReference type="Proteomes" id="UP000265566">
    <property type="component" value="Chromosome 3"/>
</dbReference>
<gene>
    <name evidence="2" type="ORF">MtrunA17_Chr3g0112061</name>
</gene>
<name>A0A396IUF7_MEDTR</name>
<feature type="transmembrane region" description="Helical" evidence="1">
    <location>
        <begin position="28"/>
        <end position="53"/>
    </location>
</feature>
<dbReference type="AlphaFoldDB" id="A0A396IUF7"/>
<organism evidence="2 3">
    <name type="scientific">Medicago truncatula</name>
    <name type="common">Barrel medic</name>
    <name type="synonym">Medicago tribuloides</name>
    <dbReference type="NCBI Taxonomy" id="3880"/>
    <lineage>
        <taxon>Eukaryota</taxon>
        <taxon>Viridiplantae</taxon>
        <taxon>Streptophyta</taxon>
        <taxon>Embryophyta</taxon>
        <taxon>Tracheophyta</taxon>
        <taxon>Spermatophyta</taxon>
        <taxon>Magnoliopsida</taxon>
        <taxon>eudicotyledons</taxon>
        <taxon>Gunneridae</taxon>
        <taxon>Pentapetalae</taxon>
        <taxon>rosids</taxon>
        <taxon>fabids</taxon>
        <taxon>Fabales</taxon>
        <taxon>Fabaceae</taxon>
        <taxon>Papilionoideae</taxon>
        <taxon>50 kb inversion clade</taxon>
        <taxon>NPAAA clade</taxon>
        <taxon>Hologalegina</taxon>
        <taxon>IRL clade</taxon>
        <taxon>Trifolieae</taxon>
        <taxon>Medicago</taxon>
    </lineage>
</organism>
<keyword evidence="1" id="KW-0812">Transmembrane</keyword>
<dbReference type="EMBL" id="PSQE01000003">
    <property type="protein sequence ID" value="RHN68268.1"/>
    <property type="molecule type" value="Genomic_DNA"/>
</dbReference>
<evidence type="ECO:0000313" key="2">
    <source>
        <dbReference type="EMBL" id="RHN68268.1"/>
    </source>
</evidence>
<accession>A0A396IUF7</accession>
<evidence type="ECO:0008006" key="4">
    <source>
        <dbReference type="Google" id="ProtNLM"/>
    </source>
</evidence>
<keyword evidence="1" id="KW-1133">Transmembrane helix</keyword>
<proteinExistence type="predicted"/>
<reference evidence="3" key="1">
    <citation type="journal article" date="2018" name="Nat. Plants">
        <title>Whole-genome landscape of Medicago truncatula symbiotic genes.</title>
        <authorList>
            <person name="Pecrix Y."/>
            <person name="Staton S.E."/>
            <person name="Sallet E."/>
            <person name="Lelandais-Briere C."/>
            <person name="Moreau S."/>
            <person name="Carrere S."/>
            <person name="Blein T."/>
            <person name="Jardinaud M.F."/>
            <person name="Latrasse D."/>
            <person name="Zouine M."/>
            <person name="Zahm M."/>
            <person name="Kreplak J."/>
            <person name="Mayjonade B."/>
            <person name="Satge C."/>
            <person name="Perez M."/>
            <person name="Cauet S."/>
            <person name="Marande W."/>
            <person name="Chantry-Darmon C."/>
            <person name="Lopez-Roques C."/>
            <person name="Bouchez O."/>
            <person name="Berard A."/>
            <person name="Debelle F."/>
            <person name="Munos S."/>
            <person name="Bendahmane A."/>
            <person name="Berges H."/>
            <person name="Niebel A."/>
            <person name="Buitink J."/>
            <person name="Frugier F."/>
            <person name="Benhamed M."/>
            <person name="Crespi M."/>
            <person name="Gouzy J."/>
            <person name="Gamas P."/>
        </authorList>
    </citation>
    <scope>NUCLEOTIDE SEQUENCE [LARGE SCALE GENOMIC DNA]</scope>
    <source>
        <strain evidence="3">cv. Jemalong A17</strain>
    </source>
</reference>
<sequence>MKGFCLGDEREEVVLVWICRNIMKMKRIIVIGGTRTWGEVFVFIGVVLIWYGLV</sequence>
<keyword evidence="1" id="KW-0472">Membrane</keyword>
<dbReference type="Gramene" id="rna16601">
    <property type="protein sequence ID" value="RHN68268.1"/>
    <property type="gene ID" value="gene16601"/>
</dbReference>
<protein>
    <recommendedName>
        <fullName evidence="4">Transmembrane protein</fullName>
    </recommendedName>
</protein>
<evidence type="ECO:0000313" key="3">
    <source>
        <dbReference type="Proteomes" id="UP000265566"/>
    </source>
</evidence>